<dbReference type="OrthoDB" id="6437851at2759"/>
<sequence length="128" mass="13713">MISSVKTLGMLFCMSFLILHLEAQFLDNAVSLGGAPVGVYSRQGLFGDGDNLASLGGAQVGVYRRQQNPAFLYQLARIPVVIPSRFSVDRRPVRPRPRPVRPRPNSVKPSGISGRSGLLGLGLLGGLL</sequence>
<dbReference type="Proteomes" id="UP000807504">
    <property type="component" value="Unassembled WGS sequence"/>
</dbReference>
<reference evidence="3" key="2">
    <citation type="submission" date="2020-06" db="EMBL/GenBank/DDBJ databases">
        <authorList>
            <person name="Sheffer M."/>
        </authorList>
    </citation>
    <scope>NUCLEOTIDE SEQUENCE</scope>
</reference>
<proteinExistence type="predicted"/>
<dbReference type="OMA" id="MFQYAKI"/>
<dbReference type="EMBL" id="JABXBU010000015">
    <property type="protein sequence ID" value="KAF8787152.1"/>
    <property type="molecule type" value="Genomic_DNA"/>
</dbReference>
<name>A0A8T0F9T1_ARGBR</name>
<dbReference type="AlphaFoldDB" id="A0A8T0F9T1"/>
<accession>A0A8T0F9T1</accession>
<feature type="chain" id="PRO_5035927348" evidence="2">
    <location>
        <begin position="24"/>
        <end position="128"/>
    </location>
</feature>
<protein>
    <submittedName>
        <fullName evidence="3">Uncharacterized protein</fullName>
    </submittedName>
</protein>
<evidence type="ECO:0000256" key="2">
    <source>
        <dbReference type="SAM" id="SignalP"/>
    </source>
</evidence>
<reference evidence="3" key="1">
    <citation type="journal article" date="2020" name="bioRxiv">
        <title>Chromosome-level reference genome of the European wasp spider Argiope bruennichi: a resource for studies on range expansion and evolutionary adaptation.</title>
        <authorList>
            <person name="Sheffer M.M."/>
            <person name="Hoppe A."/>
            <person name="Krehenwinkel H."/>
            <person name="Uhl G."/>
            <person name="Kuss A.W."/>
            <person name="Jensen L."/>
            <person name="Jensen C."/>
            <person name="Gillespie R.G."/>
            <person name="Hoff K.J."/>
            <person name="Prost S."/>
        </authorList>
    </citation>
    <scope>NUCLEOTIDE SEQUENCE</scope>
</reference>
<gene>
    <name evidence="3" type="ORF">HNY73_008777</name>
</gene>
<organism evidence="3 4">
    <name type="scientific">Argiope bruennichi</name>
    <name type="common">Wasp spider</name>
    <name type="synonym">Aranea bruennichi</name>
    <dbReference type="NCBI Taxonomy" id="94029"/>
    <lineage>
        <taxon>Eukaryota</taxon>
        <taxon>Metazoa</taxon>
        <taxon>Ecdysozoa</taxon>
        <taxon>Arthropoda</taxon>
        <taxon>Chelicerata</taxon>
        <taxon>Arachnida</taxon>
        <taxon>Araneae</taxon>
        <taxon>Araneomorphae</taxon>
        <taxon>Entelegynae</taxon>
        <taxon>Araneoidea</taxon>
        <taxon>Araneidae</taxon>
        <taxon>Argiope</taxon>
    </lineage>
</organism>
<keyword evidence="2" id="KW-0732">Signal</keyword>
<feature type="signal peptide" evidence="2">
    <location>
        <begin position="1"/>
        <end position="23"/>
    </location>
</feature>
<evidence type="ECO:0000313" key="3">
    <source>
        <dbReference type="EMBL" id="KAF8787152.1"/>
    </source>
</evidence>
<feature type="compositionally biased region" description="Low complexity" evidence="1">
    <location>
        <begin position="103"/>
        <end position="113"/>
    </location>
</feature>
<evidence type="ECO:0000313" key="4">
    <source>
        <dbReference type="Proteomes" id="UP000807504"/>
    </source>
</evidence>
<keyword evidence="4" id="KW-1185">Reference proteome</keyword>
<comment type="caution">
    <text evidence="3">The sequence shown here is derived from an EMBL/GenBank/DDBJ whole genome shotgun (WGS) entry which is preliminary data.</text>
</comment>
<feature type="region of interest" description="Disordered" evidence="1">
    <location>
        <begin position="90"/>
        <end position="113"/>
    </location>
</feature>
<evidence type="ECO:0000256" key="1">
    <source>
        <dbReference type="SAM" id="MobiDB-lite"/>
    </source>
</evidence>